<reference evidence="2 3" key="1">
    <citation type="submission" date="2019-04" db="EMBL/GenBank/DDBJ databases">
        <title>Friends and foes A comparative genomics studyof 23 Aspergillus species from section Flavi.</title>
        <authorList>
            <consortium name="DOE Joint Genome Institute"/>
            <person name="Kjaerbolling I."/>
            <person name="Vesth T."/>
            <person name="Frisvad J.C."/>
            <person name="Nybo J.L."/>
            <person name="Theobald S."/>
            <person name="Kildgaard S."/>
            <person name="Isbrandt T."/>
            <person name="Kuo A."/>
            <person name="Sato A."/>
            <person name="Lyhne E.K."/>
            <person name="Kogle M.E."/>
            <person name="Wiebenga A."/>
            <person name="Kun R.S."/>
            <person name="Lubbers R.J."/>
            <person name="Makela M.R."/>
            <person name="Barry K."/>
            <person name="Chovatia M."/>
            <person name="Clum A."/>
            <person name="Daum C."/>
            <person name="Haridas S."/>
            <person name="He G."/>
            <person name="LaButti K."/>
            <person name="Lipzen A."/>
            <person name="Mondo S."/>
            <person name="Riley R."/>
            <person name="Salamov A."/>
            <person name="Simmons B.A."/>
            <person name="Magnuson J.K."/>
            <person name="Henrissat B."/>
            <person name="Mortensen U.H."/>
            <person name="Larsen T.O."/>
            <person name="Devries R.P."/>
            <person name="Grigoriev I.V."/>
            <person name="Machida M."/>
            <person name="Baker S.E."/>
            <person name="Andersen M.R."/>
        </authorList>
    </citation>
    <scope>NUCLEOTIDE SEQUENCE [LARGE SCALE GENOMIC DNA]</scope>
    <source>
        <strain evidence="2 3">IBT 29228</strain>
    </source>
</reference>
<organism evidence="2 3">
    <name type="scientific">Aspergillus bertholletiae</name>
    <dbReference type="NCBI Taxonomy" id="1226010"/>
    <lineage>
        <taxon>Eukaryota</taxon>
        <taxon>Fungi</taxon>
        <taxon>Dikarya</taxon>
        <taxon>Ascomycota</taxon>
        <taxon>Pezizomycotina</taxon>
        <taxon>Eurotiomycetes</taxon>
        <taxon>Eurotiomycetidae</taxon>
        <taxon>Eurotiales</taxon>
        <taxon>Aspergillaceae</taxon>
        <taxon>Aspergillus</taxon>
        <taxon>Aspergillus subgen. Circumdati</taxon>
    </lineage>
</organism>
<proteinExistence type="predicted"/>
<protein>
    <submittedName>
        <fullName evidence="2">Uncharacterized protein</fullName>
    </submittedName>
</protein>
<evidence type="ECO:0000313" key="3">
    <source>
        <dbReference type="Proteomes" id="UP000326198"/>
    </source>
</evidence>
<name>A0A5N7AR91_9EURO</name>
<evidence type="ECO:0000313" key="2">
    <source>
        <dbReference type="EMBL" id="KAE8371529.1"/>
    </source>
</evidence>
<feature type="region of interest" description="Disordered" evidence="1">
    <location>
        <begin position="1"/>
        <end position="33"/>
    </location>
</feature>
<evidence type="ECO:0000256" key="1">
    <source>
        <dbReference type="SAM" id="MobiDB-lite"/>
    </source>
</evidence>
<dbReference type="Proteomes" id="UP000326198">
    <property type="component" value="Unassembled WGS sequence"/>
</dbReference>
<sequence length="266" mass="29447">MAAIGREPESTLAPRQTNFGGFGKDDEFVDMDPGTRTSSPVHLLDFNTCSATHDFSLLLFCVGFRLPRNGRVLCPSYFLPPPGEIVNTTLPGGECADFSLLGATNPQLLGLAERDIGDAIPEREWESGAGVSCILPIHFGWIYHLLSIRVHARYEIGYPRRTFDSDPRADLTTGERAFRSLFLHSGVWFPDGFRGENPGTHPILRILRDGQHVSSLCRTKPTPKLCNWLSPATEPCKIETWTASQMQVDGIRNAAFCLANDLEWSA</sequence>
<gene>
    <name evidence="2" type="ORF">BDV26DRAFT_125882</name>
</gene>
<keyword evidence="3" id="KW-1185">Reference proteome</keyword>
<dbReference type="AlphaFoldDB" id="A0A5N7AR91"/>
<dbReference type="EMBL" id="ML736418">
    <property type="protein sequence ID" value="KAE8371529.1"/>
    <property type="molecule type" value="Genomic_DNA"/>
</dbReference>
<accession>A0A5N7AR91</accession>